<reference evidence="1" key="1">
    <citation type="submission" date="2016-01" db="EMBL/GenBank/DDBJ databases">
        <authorList>
            <person name="Peeters C."/>
        </authorList>
    </citation>
    <scope>NUCLEOTIDE SEQUENCE [LARGE SCALE GENOMIC DNA]</scope>
    <source>
        <strain evidence="1">LMG 22937</strain>
    </source>
</reference>
<dbReference type="Proteomes" id="UP000054925">
    <property type="component" value="Unassembled WGS sequence"/>
</dbReference>
<accession>A0A158KKU2</accession>
<name>A0A158KKU2_9BURK</name>
<proteinExistence type="predicted"/>
<gene>
    <name evidence="1" type="ORF">AWB67_05928</name>
</gene>
<protein>
    <submittedName>
        <fullName evidence="1">Uncharacterized protein</fullName>
    </submittedName>
</protein>
<evidence type="ECO:0000313" key="1">
    <source>
        <dbReference type="EMBL" id="SAL81746.1"/>
    </source>
</evidence>
<evidence type="ECO:0000313" key="2">
    <source>
        <dbReference type="Proteomes" id="UP000054925"/>
    </source>
</evidence>
<comment type="caution">
    <text evidence="1">The sequence shown here is derived from an EMBL/GenBank/DDBJ whole genome shotgun (WGS) entry which is preliminary data.</text>
</comment>
<dbReference type="AlphaFoldDB" id="A0A158KKU2"/>
<dbReference type="EMBL" id="FCOL02000065">
    <property type="protein sequence ID" value="SAL81746.1"/>
    <property type="molecule type" value="Genomic_DNA"/>
</dbReference>
<keyword evidence="2" id="KW-1185">Reference proteome</keyword>
<organism evidence="1 2">
    <name type="scientific">Caballeronia terrestris</name>
    <dbReference type="NCBI Taxonomy" id="1226301"/>
    <lineage>
        <taxon>Bacteria</taxon>
        <taxon>Pseudomonadati</taxon>
        <taxon>Pseudomonadota</taxon>
        <taxon>Betaproteobacteria</taxon>
        <taxon>Burkholderiales</taxon>
        <taxon>Burkholderiaceae</taxon>
        <taxon>Caballeronia</taxon>
    </lineage>
</organism>
<sequence>MGITRPYRRTCRQLVDGSYANGGHGGYVTHPAYSESPEHYVRAFLVLQKDLQELFDYVEPSDQNLQCHSYRIRELLMRACMEVEANCKAILTENGAVLRERSNMFDYRMVEQSHKLSAFQVSVPTWHGAAAMRTPFVRWANPPQDQNLPWYEAYNKTKHNRATNFHQATFENMLDAVCAVVAILSAQFGDEDFSRNSNLLALEGNQDGMETAIGGYFRVKFPTWPDDERYDFDWRSLKQAVDPFVNFPYADTQELRRG</sequence>